<comment type="caution">
    <text evidence="3">The sequence shown here is derived from an EMBL/GenBank/DDBJ whole genome shotgun (WGS) entry which is preliminary data.</text>
</comment>
<organism evidence="3 4">
    <name type="scientific">Maudiozyma humilis</name>
    <name type="common">Sour dough yeast</name>
    <name type="synonym">Kazachstania humilis</name>
    <dbReference type="NCBI Taxonomy" id="51915"/>
    <lineage>
        <taxon>Eukaryota</taxon>
        <taxon>Fungi</taxon>
        <taxon>Dikarya</taxon>
        <taxon>Ascomycota</taxon>
        <taxon>Saccharomycotina</taxon>
        <taxon>Saccharomycetes</taxon>
        <taxon>Saccharomycetales</taxon>
        <taxon>Saccharomycetaceae</taxon>
        <taxon>Maudiozyma</taxon>
    </lineage>
</organism>
<dbReference type="SUPFAM" id="SSF53187">
    <property type="entry name" value="Zn-dependent exopeptidases"/>
    <property type="match status" value="1"/>
</dbReference>
<dbReference type="SUPFAM" id="SSF52025">
    <property type="entry name" value="PA domain"/>
    <property type="match status" value="1"/>
</dbReference>
<dbReference type="GO" id="GO:0008237">
    <property type="term" value="F:metallopeptidase activity"/>
    <property type="evidence" value="ECO:0007669"/>
    <property type="project" value="UniProtKB-KW"/>
</dbReference>
<keyword evidence="4" id="KW-1185">Reference proteome</keyword>
<dbReference type="Proteomes" id="UP001377567">
    <property type="component" value="Unassembled WGS sequence"/>
</dbReference>
<keyword evidence="3" id="KW-0378">Hydrolase</keyword>
<dbReference type="GO" id="GO:0004180">
    <property type="term" value="F:carboxypeptidase activity"/>
    <property type="evidence" value="ECO:0007669"/>
    <property type="project" value="TreeGrafter"/>
</dbReference>
<dbReference type="InterPro" id="IPR046450">
    <property type="entry name" value="PA_dom_sf"/>
</dbReference>
<dbReference type="PANTHER" id="PTHR10404:SF72">
    <property type="entry name" value="ZINC METALLOPROTEASE TRE2-RELATED"/>
    <property type="match status" value="1"/>
</dbReference>
<dbReference type="PANTHER" id="PTHR10404">
    <property type="entry name" value="N-ACETYLATED-ALPHA-LINKED ACIDIC DIPEPTIDASE"/>
    <property type="match status" value="1"/>
</dbReference>
<feature type="domain" description="Transferrin receptor-like dimerisation" evidence="2">
    <location>
        <begin position="694"/>
        <end position="820"/>
    </location>
</feature>
<dbReference type="Pfam" id="PF04253">
    <property type="entry name" value="TFR_dimer"/>
    <property type="match status" value="1"/>
</dbReference>
<protein>
    <submittedName>
        <fullName evidence="3">Zinc metalloprotease</fullName>
    </submittedName>
</protein>
<dbReference type="InterPro" id="IPR007365">
    <property type="entry name" value="TFR-like_dimer_dom"/>
</dbReference>
<feature type="region of interest" description="Disordered" evidence="1">
    <location>
        <begin position="1"/>
        <end position="79"/>
    </location>
</feature>
<name>A0AAV5S0S0_MAUHU</name>
<keyword evidence="3" id="KW-0645">Protease</keyword>
<feature type="compositionally biased region" description="Low complexity" evidence="1">
    <location>
        <begin position="56"/>
        <end position="68"/>
    </location>
</feature>
<evidence type="ECO:0000313" key="4">
    <source>
        <dbReference type="Proteomes" id="UP001377567"/>
    </source>
</evidence>
<dbReference type="Gene3D" id="1.20.930.40">
    <property type="entry name" value="Transferrin receptor-like, dimerisation domain"/>
    <property type="match status" value="1"/>
</dbReference>
<sequence length="829" mass="93223">MRIGRPSGYGRVPGEAQAPTDSHSGSTRSPERTALVSGDTSDLDFDVEFDNELDNADTTAATDADITPVTPPPEPPQYNEETMGQYTPPPMEEMEFDDPMAGVEDERIAAKIGNFFTNINDHFVNPMRANVVDPLAHGLTYLSERTDFYLNKIGNPLILRRFFYIATMSCIIWMVVSSGFLPNKQVTHSRGIFTDFNVLLDYARKSVDLAKLERDLEYISSMPHMSGTQGDTAVRHYIEENFSNNGLKLVRELQYRAYANYPGNASLSVHSSGDKSFEIDLTSENFSPMGHNGTLHGVDIVYAHRGREEDLQRLQQRGMLSGEYALLVQFDELPSEQIMLAQKYNASGILFISPKANGDDGNTVLARSVAIPQYTPGDPLTPGWFGNTIDPIDPKKAKGLAQIPSLPLSYNQGAALLKVMQHDGEKFDDGKFSGVRGDVKIDMQVDNAVRESHAITDIIGKIEGREQTDKAIIIAAARSTVHTGALYPSFGSAVLLSLLQLFQEAKYKYDWKPLRNIYFMSYGGSEFNYAGATELVEERLSMLKDEIYNVVDISELGIWDADKKISIEAHPVLHRFFNEDDNKMGFDVSVEHVHHYGDWLPFLAHGIPVSIFSSPRIKAREFPIDTKKDTFAAIAESMRSEQTCEIATDLLSYLFRTCLELVDTPLLPFHIDDYVQIMDKAVRDLDTETDHKLRFDSIVKGLLLWKRIGMEWSNWRRAWEQLVLEHEEGIEPSLIAVHRWTWNKKLSNLGRRQCMAAGLPGRPFYKNVLFSPPVWSKGDHGADSWLFPGIRDAVNQDNWSAAQQQLDEVGKIVEYSANVFIEETNDVGF</sequence>
<dbReference type="CDD" id="cd03874">
    <property type="entry name" value="M28_PMSA_TfR_like"/>
    <property type="match status" value="1"/>
</dbReference>
<keyword evidence="3" id="KW-0482">Metalloprotease</keyword>
<accession>A0AAV5S0S0</accession>
<dbReference type="InterPro" id="IPR036757">
    <property type="entry name" value="TFR-like_dimer_dom_sf"/>
</dbReference>
<gene>
    <name evidence="3" type="ORF">DAKH74_035380</name>
</gene>
<feature type="compositionally biased region" description="Acidic residues" evidence="1">
    <location>
        <begin position="41"/>
        <end position="55"/>
    </location>
</feature>
<dbReference type="Gene3D" id="3.40.630.10">
    <property type="entry name" value="Zn peptidases"/>
    <property type="match status" value="1"/>
</dbReference>
<dbReference type="InterPro" id="IPR039373">
    <property type="entry name" value="Peptidase_M28B"/>
</dbReference>
<dbReference type="SUPFAM" id="SSF47672">
    <property type="entry name" value="Transferrin receptor-like dimerisation domain"/>
    <property type="match status" value="1"/>
</dbReference>
<dbReference type="Gene3D" id="3.50.30.30">
    <property type="match status" value="1"/>
</dbReference>
<proteinExistence type="predicted"/>
<reference evidence="3 4" key="1">
    <citation type="journal article" date="2023" name="Elife">
        <title>Identification of key yeast species and microbe-microbe interactions impacting larval growth of Drosophila in the wild.</title>
        <authorList>
            <person name="Mure A."/>
            <person name="Sugiura Y."/>
            <person name="Maeda R."/>
            <person name="Honda K."/>
            <person name="Sakurai N."/>
            <person name="Takahashi Y."/>
            <person name="Watada M."/>
            <person name="Katoh T."/>
            <person name="Gotoh A."/>
            <person name="Gotoh Y."/>
            <person name="Taniguchi I."/>
            <person name="Nakamura K."/>
            <person name="Hayashi T."/>
            <person name="Katayama T."/>
            <person name="Uemura T."/>
            <person name="Hattori Y."/>
        </authorList>
    </citation>
    <scope>NUCLEOTIDE SEQUENCE [LARGE SCALE GENOMIC DNA]</scope>
    <source>
        <strain evidence="3 4">KH-74</strain>
    </source>
</reference>
<evidence type="ECO:0000259" key="2">
    <source>
        <dbReference type="Pfam" id="PF04253"/>
    </source>
</evidence>
<evidence type="ECO:0000313" key="3">
    <source>
        <dbReference type="EMBL" id="GMM56922.1"/>
    </source>
</evidence>
<feature type="compositionally biased region" description="Polar residues" evidence="1">
    <location>
        <begin position="19"/>
        <end position="28"/>
    </location>
</feature>
<dbReference type="AlphaFoldDB" id="A0AAV5S0S0"/>
<evidence type="ECO:0000256" key="1">
    <source>
        <dbReference type="SAM" id="MobiDB-lite"/>
    </source>
</evidence>
<dbReference type="EMBL" id="BTGD01000010">
    <property type="protein sequence ID" value="GMM56922.1"/>
    <property type="molecule type" value="Genomic_DNA"/>
</dbReference>